<sequence>MKKSVKWVAATAAVMLTLSASVGVTSSADEGTTVKAGFIFLHDENSTYDLNFINAAKEACEKMGIEYVFKTGIPEGQEAYDAACELADAGCNFVFADSFGHEDYIIEAAREFPDVQFCHATGTKAHTEGLDNFHNAFASIYEGRYLAGITAGMKLNEMIANGEITEDQAKMGYVGAYTYAEVISGYTSFFLGARSVCPSVTMEVTFTGSWYDETAEKEGANKLIDDGCVLISQHADSMGAPTACETAGVPDVSYNGSTESACPNTFLVSSRINWAPYFEYAMGCVQNGEAIDADWTGDIATGSVVLTDFGKSVAEGTQEAVDEASAKLVDGSLHVFDTSTFTVDGKTLDSYMADVDTDADYEGDHEAVSDGYFHESAEGFRSAPYFDVQIDGITLLDTQF</sequence>
<name>A0AAE3DQN3_9FIRM</name>
<dbReference type="EMBL" id="JAJEPR010000002">
    <property type="protein sequence ID" value="MCC2188633.1"/>
    <property type="molecule type" value="Genomic_DNA"/>
</dbReference>
<dbReference type="Gene3D" id="3.40.50.2300">
    <property type="match status" value="2"/>
</dbReference>
<feature type="chain" id="PRO_5042243035" evidence="2">
    <location>
        <begin position="29"/>
        <end position="400"/>
    </location>
</feature>
<evidence type="ECO:0000256" key="2">
    <source>
        <dbReference type="SAM" id="SignalP"/>
    </source>
</evidence>
<dbReference type="PANTHER" id="PTHR43208">
    <property type="entry name" value="ABC TRANSPORTER SUBSTRATE-BINDING PROTEIN"/>
    <property type="match status" value="1"/>
</dbReference>
<dbReference type="CDD" id="cd19963">
    <property type="entry name" value="PBP1_BMP-like"/>
    <property type="match status" value="1"/>
</dbReference>
<dbReference type="InterPro" id="IPR052910">
    <property type="entry name" value="ABC-Purine-Binding"/>
</dbReference>
<dbReference type="Proteomes" id="UP001197875">
    <property type="component" value="Unassembled WGS sequence"/>
</dbReference>
<dbReference type="AlphaFoldDB" id="A0AAE3DQN3"/>
<feature type="domain" description="ABC transporter substrate-binding protein PnrA-like" evidence="3">
    <location>
        <begin position="55"/>
        <end position="323"/>
    </location>
</feature>
<reference evidence="4 5" key="1">
    <citation type="submission" date="2021-10" db="EMBL/GenBank/DDBJ databases">
        <title>Anaerobic single-cell dispensing facilitates the cultivation of human gut bacteria.</title>
        <authorList>
            <person name="Afrizal A."/>
        </authorList>
    </citation>
    <scope>NUCLEOTIDE SEQUENCE [LARGE SCALE GENOMIC DNA]</scope>
    <source>
        <strain evidence="4 5">CLA-AA-H277</strain>
    </source>
</reference>
<comment type="caution">
    <text evidence="4">The sequence shown here is derived from an EMBL/GenBank/DDBJ whole genome shotgun (WGS) entry which is preliminary data.</text>
</comment>
<evidence type="ECO:0000313" key="5">
    <source>
        <dbReference type="Proteomes" id="UP001197875"/>
    </source>
</evidence>
<keyword evidence="5" id="KW-1185">Reference proteome</keyword>
<keyword evidence="1 2" id="KW-0732">Signal</keyword>
<dbReference type="RefSeq" id="WP_227614157.1">
    <property type="nucleotide sequence ID" value="NZ_JAJEPR010000002.1"/>
</dbReference>
<feature type="signal peptide" evidence="2">
    <location>
        <begin position="1"/>
        <end position="28"/>
    </location>
</feature>
<evidence type="ECO:0000259" key="3">
    <source>
        <dbReference type="Pfam" id="PF02608"/>
    </source>
</evidence>
<evidence type="ECO:0000256" key="1">
    <source>
        <dbReference type="ARBA" id="ARBA00022729"/>
    </source>
</evidence>
<dbReference type="Pfam" id="PF02608">
    <property type="entry name" value="Bmp"/>
    <property type="match status" value="1"/>
</dbReference>
<dbReference type="GO" id="GO:0005886">
    <property type="term" value="C:plasma membrane"/>
    <property type="evidence" value="ECO:0007669"/>
    <property type="project" value="InterPro"/>
</dbReference>
<dbReference type="PANTHER" id="PTHR43208:SF1">
    <property type="entry name" value="ABC TRANSPORTER SUBSTRATE-BINDING PROTEIN"/>
    <property type="match status" value="1"/>
</dbReference>
<accession>A0AAE3DQN3</accession>
<protein>
    <submittedName>
        <fullName evidence="4">BMP family ABC transporter substrate-binding protein</fullName>
    </submittedName>
</protein>
<gene>
    <name evidence="4" type="ORF">LKD71_02135</name>
</gene>
<evidence type="ECO:0000313" key="4">
    <source>
        <dbReference type="EMBL" id="MCC2188633.1"/>
    </source>
</evidence>
<proteinExistence type="predicted"/>
<dbReference type="InterPro" id="IPR003760">
    <property type="entry name" value="PnrA-like"/>
</dbReference>
<organism evidence="4 5">
    <name type="scientific">Fusicatenibacter faecihominis</name>
    <dbReference type="NCBI Taxonomy" id="2881276"/>
    <lineage>
        <taxon>Bacteria</taxon>
        <taxon>Bacillati</taxon>
        <taxon>Bacillota</taxon>
        <taxon>Clostridia</taxon>
        <taxon>Lachnospirales</taxon>
        <taxon>Lachnospiraceae</taxon>
        <taxon>Fusicatenibacter</taxon>
    </lineage>
</organism>